<dbReference type="AlphaFoldDB" id="A0A6A5VFP1"/>
<dbReference type="InterPro" id="IPR054539">
    <property type="entry name" value="Beta-prop_PDH"/>
</dbReference>
<dbReference type="InterPro" id="IPR015920">
    <property type="entry name" value="Cellobiose_DH-like_cyt"/>
</dbReference>
<evidence type="ECO:0000256" key="1">
    <source>
        <dbReference type="SAM" id="SignalP"/>
    </source>
</evidence>
<dbReference type="PANTHER" id="PTHR47797">
    <property type="entry name" value="DEHYDROGENASE, PUTATIVE (AFU_ORTHOLOGUE AFUA_8G05805)-RELATED"/>
    <property type="match status" value="1"/>
</dbReference>
<dbReference type="Proteomes" id="UP000800036">
    <property type="component" value="Unassembled WGS sequence"/>
</dbReference>
<dbReference type="Gene3D" id="2.120.10.30">
    <property type="entry name" value="TolB, C-terminal domain"/>
    <property type="match status" value="1"/>
</dbReference>
<reference evidence="4" key="1">
    <citation type="journal article" date="2020" name="Stud. Mycol.">
        <title>101 Dothideomycetes genomes: a test case for predicting lifestyles and emergence of pathogens.</title>
        <authorList>
            <person name="Haridas S."/>
            <person name="Albert R."/>
            <person name="Binder M."/>
            <person name="Bloem J."/>
            <person name="Labutti K."/>
            <person name="Salamov A."/>
            <person name="Andreopoulos B."/>
            <person name="Baker S."/>
            <person name="Barry K."/>
            <person name="Bills G."/>
            <person name="Bluhm B."/>
            <person name="Cannon C."/>
            <person name="Castanera R."/>
            <person name="Culley D."/>
            <person name="Daum C."/>
            <person name="Ezra D."/>
            <person name="Gonzalez J."/>
            <person name="Henrissat B."/>
            <person name="Kuo A."/>
            <person name="Liang C."/>
            <person name="Lipzen A."/>
            <person name="Lutzoni F."/>
            <person name="Magnuson J."/>
            <person name="Mondo S."/>
            <person name="Nolan M."/>
            <person name="Ohm R."/>
            <person name="Pangilinan J."/>
            <person name="Park H.-J."/>
            <person name="Ramirez L."/>
            <person name="Alfaro M."/>
            <person name="Sun H."/>
            <person name="Tritt A."/>
            <person name="Yoshinaga Y."/>
            <person name="Zwiers L.-H."/>
            <person name="Turgeon B."/>
            <person name="Goodwin S."/>
            <person name="Spatafora J."/>
            <person name="Crous P."/>
            <person name="Grigoriev I."/>
        </authorList>
    </citation>
    <scope>NUCLEOTIDE SEQUENCE</scope>
    <source>
        <strain evidence="4">CBS 107.79</strain>
    </source>
</reference>
<dbReference type="Gene3D" id="2.60.40.1210">
    <property type="entry name" value="Cellobiose dehydrogenase, cytochrome domain"/>
    <property type="match status" value="1"/>
</dbReference>
<sequence>MSFHRKSTLKLTMKVYAPLACSLALASSVLAQTSKRYCDVTSSICYSGWTGGNGVTIGVALPNTTKPGFDTVLQIVSPISNGWVGFSWGGTMPYVPLTLGWVNKAGNTVIYSSRMAFGLSMPQAYSGAAYTYLKGTGYNDTHWTLNVRCRGCSQWQDTEGKTVSLEPSNATTPFAHALTNKAPIQPAKNTSIFNVHSSFGHWTLDLSQGKNVDFDKLVAANLIPDVPPATSSVLTPSSSTSSRLSTLSTSVIPSSTPGPIQTGVPSSCAGVSSFHSPVLTANGWKAAKVAGDLVQPRGLIFDTAGRLLVVQNGLGITAHTIGNDGCLTSAKTVIAERNLNHGIVLSQDGKTLYASSATQVYAWDYDAATVSVGDSSRIVISGMDNKGHVTRTLAFPPKHPNLLIVSHGSNDNFDYEAGNIKVGRSCVKAFDVKTVPTNGYDYPTGGYQLGYGLRNGVGLAFDADGGLWEVENASDEIHRTVDGVGVDIHTDNPADEINYIGDPSKVNTQWYGYPTCYTVWKPDLIADHKFAIGDQFVLTPNATFADATCNTKSVPAKLALQAHSAPLDAVFDKNFTSLYVTFHGSWNRNPSTGFKIVQVPFAKGADGFAPKSAIEQSNVTGYTDILWNPEVEHCSTTQCFRPVSIAKDKFERMYVTSDSGMEGELLLLGKA</sequence>
<dbReference type="SUPFAM" id="SSF50952">
    <property type="entry name" value="Soluble quinoprotein glucose dehydrogenase"/>
    <property type="match status" value="1"/>
</dbReference>
<evidence type="ECO:0000313" key="4">
    <source>
        <dbReference type="EMBL" id="KAF1975971.1"/>
    </source>
</evidence>
<organism evidence="4 5">
    <name type="scientific">Bimuria novae-zelandiae CBS 107.79</name>
    <dbReference type="NCBI Taxonomy" id="1447943"/>
    <lineage>
        <taxon>Eukaryota</taxon>
        <taxon>Fungi</taxon>
        <taxon>Dikarya</taxon>
        <taxon>Ascomycota</taxon>
        <taxon>Pezizomycotina</taxon>
        <taxon>Dothideomycetes</taxon>
        <taxon>Pleosporomycetidae</taxon>
        <taxon>Pleosporales</taxon>
        <taxon>Massarineae</taxon>
        <taxon>Didymosphaeriaceae</taxon>
        <taxon>Bimuria</taxon>
    </lineage>
</organism>
<dbReference type="EMBL" id="ML976668">
    <property type="protein sequence ID" value="KAF1975971.1"/>
    <property type="molecule type" value="Genomic_DNA"/>
</dbReference>
<dbReference type="OrthoDB" id="507128at2759"/>
<evidence type="ECO:0000313" key="5">
    <source>
        <dbReference type="Proteomes" id="UP000800036"/>
    </source>
</evidence>
<feature type="domain" description="Cellobiose dehydrogenase-like cytochrome" evidence="2">
    <location>
        <begin position="37"/>
        <end position="215"/>
    </location>
</feature>
<feature type="signal peptide" evidence="1">
    <location>
        <begin position="1"/>
        <end position="31"/>
    </location>
</feature>
<proteinExistence type="predicted"/>
<keyword evidence="1" id="KW-0732">Signal</keyword>
<gene>
    <name evidence="4" type="ORF">BU23DRAFT_57937</name>
</gene>
<feature type="domain" description="Pyrroloquinoline quinone-dependent pyranose dehydrogenase beta-propeller" evidence="3">
    <location>
        <begin position="280"/>
        <end position="670"/>
    </location>
</feature>
<dbReference type="PANTHER" id="PTHR47797:SF5">
    <property type="entry name" value="CELLOBIOSE DEHYDROGENASE CYTOCHROME DOMAIN-CONTAINING PROTEIN"/>
    <property type="match status" value="1"/>
</dbReference>
<accession>A0A6A5VFP1</accession>
<protein>
    <submittedName>
        <fullName evidence="4">Cellobiose dehydrogenase-like protein</fullName>
    </submittedName>
</protein>
<keyword evidence="5" id="KW-1185">Reference proteome</keyword>
<evidence type="ECO:0000259" key="3">
    <source>
        <dbReference type="Pfam" id="PF22807"/>
    </source>
</evidence>
<dbReference type="InterPro" id="IPR011041">
    <property type="entry name" value="Quinoprot_gluc/sorb_DH_b-prop"/>
</dbReference>
<dbReference type="Pfam" id="PF16010">
    <property type="entry name" value="CDH-cyt"/>
    <property type="match status" value="1"/>
</dbReference>
<name>A0A6A5VFP1_9PLEO</name>
<dbReference type="Pfam" id="PF22807">
    <property type="entry name" value="TrAA12"/>
    <property type="match status" value="1"/>
</dbReference>
<evidence type="ECO:0000259" key="2">
    <source>
        <dbReference type="Pfam" id="PF16010"/>
    </source>
</evidence>
<feature type="chain" id="PRO_5025597278" evidence="1">
    <location>
        <begin position="32"/>
        <end position="671"/>
    </location>
</feature>
<dbReference type="InterPro" id="IPR011042">
    <property type="entry name" value="6-blade_b-propeller_TolB-like"/>
</dbReference>
<dbReference type="SUPFAM" id="SSF49344">
    <property type="entry name" value="CBD9-like"/>
    <property type="match status" value="1"/>
</dbReference>
<dbReference type="CDD" id="cd09630">
    <property type="entry name" value="CDH_like_cytochrome"/>
    <property type="match status" value="1"/>
</dbReference>